<feature type="region of interest" description="Disordered" evidence="2">
    <location>
        <begin position="44"/>
        <end position="63"/>
    </location>
</feature>
<proteinExistence type="predicted"/>
<accession>A0A9R0B954</accession>
<sequence>MSSVSAAITIDETPTLSSGTSAISSGYTHSFSIGPTISGTGHTPCFSASNNSGPSHSPTQTNAHSTTYSTYLDLFEEEYLSDDTDLQEAISRSLESSTNESDSRMTLERIMEQIGSRVNNDSTVRFNIIRRNVWDGTSRAMGRSNFSPEKKVDVKFTDDYGTSEGAVDNGGPTQEFFRLCLHEIKDKIGIFEGPSNAKVLTCNSKGTLLINSY</sequence>
<feature type="domain" description="HECT" evidence="3">
    <location>
        <begin position="144"/>
        <end position="184"/>
    </location>
</feature>
<dbReference type="PROSITE" id="PS50237">
    <property type="entry name" value="HECT"/>
    <property type="match status" value="1"/>
</dbReference>
<dbReference type="GeneID" id="109072225"/>
<dbReference type="KEGG" id="ccar:109072225"/>
<protein>
    <submittedName>
        <fullName evidence="4">Uncharacterized protein LOC109072225</fullName>
    </submittedName>
</protein>
<evidence type="ECO:0000313" key="4">
    <source>
        <dbReference type="RefSeq" id="XP_042626632.1"/>
    </source>
</evidence>
<dbReference type="OrthoDB" id="2384350at2759"/>
<name>A0A9R0B954_CYPCA</name>
<evidence type="ECO:0000259" key="3">
    <source>
        <dbReference type="PROSITE" id="PS50237"/>
    </source>
</evidence>
<dbReference type="Proteomes" id="UP001155660">
    <property type="component" value="Chromosome A14"/>
</dbReference>
<evidence type="ECO:0000256" key="2">
    <source>
        <dbReference type="SAM" id="MobiDB-lite"/>
    </source>
</evidence>
<evidence type="ECO:0000256" key="1">
    <source>
        <dbReference type="PROSITE-ProRule" id="PRU00104"/>
    </source>
</evidence>
<keyword evidence="1" id="KW-0833">Ubl conjugation pathway</keyword>
<organism evidence="4">
    <name type="scientific">Cyprinus carpio</name>
    <name type="common">Common carp</name>
    <dbReference type="NCBI Taxonomy" id="7962"/>
    <lineage>
        <taxon>Eukaryota</taxon>
        <taxon>Metazoa</taxon>
        <taxon>Chordata</taxon>
        <taxon>Craniata</taxon>
        <taxon>Vertebrata</taxon>
        <taxon>Euteleostomi</taxon>
        <taxon>Actinopterygii</taxon>
        <taxon>Neopterygii</taxon>
        <taxon>Teleostei</taxon>
        <taxon>Ostariophysi</taxon>
        <taxon>Cypriniformes</taxon>
        <taxon>Cyprinidae</taxon>
        <taxon>Cyprininae</taxon>
        <taxon>Cyprinus</taxon>
    </lineage>
</organism>
<gene>
    <name evidence="4" type="primary">LOC109072225</name>
</gene>
<dbReference type="RefSeq" id="XP_042626632.1">
    <property type="nucleotide sequence ID" value="XM_042770698.1"/>
</dbReference>
<dbReference type="InterPro" id="IPR000569">
    <property type="entry name" value="HECT_dom"/>
</dbReference>
<comment type="caution">
    <text evidence="1">Lacks conserved residue(s) required for the propagation of feature annotation.</text>
</comment>
<reference evidence="4" key="1">
    <citation type="submission" date="2025-08" db="UniProtKB">
        <authorList>
            <consortium name="RefSeq"/>
        </authorList>
    </citation>
    <scope>IDENTIFICATION</scope>
    <source>
        <tissue evidence="4">Muscle</tissue>
    </source>
</reference>
<dbReference type="GO" id="GO:0004842">
    <property type="term" value="F:ubiquitin-protein transferase activity"/>
    <property type="evidence" value="ECO:0007669"/>
    <property type="project" value="InterPro"/>
</dbReference>
<dbReference type="AlphaFoldDB" id="A0A9R0B954"/>